<evidence type="ECO:0000256" key="1">
    <source>
        <dbReference type="SAM" id="MobiDB-lite"/>
    </source>
</evidence>
<dbReference type="EnsemblPlants" id="OPUNC05G04240.1">
    <property type="protein sequence ID" value="OPUNC05G04240.1"/>
    <property type="gene ID" value="OPUNC05G04240"/>
</dbReference>
<proteinExistence type="predicted"/>
<feature type="region of interest" description="Disordered" evidence="1">
    <location>
        <begin position="1"/>
        <end position="62"/>
    </location>
</feature>
<evidence type="ECO:0000313" key="3">
    <source>
        <dbReference type="Proteomes" id="UP000026962"/>
    </source>
</evidence>
<name>A0A0E0KYY6_ORYPU</name>
<reference evidence="2" key="1">
    <citation type="submission" date="2015-04" db="UniProtKB">
        <authorList>
            <consortium name="EnsemblPlants"/>
        </authorList>
    </citation>
    <scope>IDENTIFICATION</scope>
</reference>
<accession>A0A0E0KYY6</accession>
<reference evidence="2" key="2">
    <citation type="submission" date="2018-05" db="EMBL/GenBank/DDBJ databases">
        <title>OpunRS2 (Oryza punctata Reference Sequence Version 2).</title>
        <authorList>
            <person name="Zhang J."/>
            <person name="Kudrna D."/>
            <person name="Lee S."/>
            <person name="Talag J."/>
            <person name="Welchert J."/>
            <person name="Wing R.A."/>
        </authorList>
    </citation>
    <scope>NUCLEOTIDE SEQUENCE [LARGE SCALE GENOMIC DNA]</scope>
</reference>
<keyword evidence="3" id="KW-1185">Reference proteome</keyword>
<dbReference type="Gramene" id="OPUNC05G04240.1">
    <property type="protein sequence ID" value="OPUNC05G04240.1"/>
    <property type="gene ID" value="OPUNC05G04240"/>
</dbReference>
<organism evidence="2">
    <name type="scientific">Oryza punctata</name>
    <name type="common">Red rice</name>
    <dbReference type="NCBI Taxonomy" id="4537"/>
    <lineage>
        <taxon>Eukaryota</taxon>
        <taxon>Viridiplantae</taxon>
        <taxon>Streptophyta</taxon>
        <taxon>Embryophyta</taxon>
        <taxon>Tracheophyta</taxon>
        <taxon>Spermatophyta</taxon>
        <taxon>Magnoliopsida</taxon>
        <taxon>Liliopsida</taxon>
        <taxon>Poales</taxon>
        <taxon>Poaceae</taxon>
        <taxon>BOP clade</taxon>
        <taxon>Oryzoideae</taxon>
        <taxon>Oryzeae</taxon>
        <taxon>Oryzinae</taxon>
        <taxon>Oryza</taxon>
    </lineage>
</organism>
<protein>
    <submittedName>
        <fullName evidence="2">Uncharacterized protein</fullName>
    </submittedName>
</protein>
<dbReference type="Proteomes" id="UP000026962">
    <property type="component" value="Chromosome 5"/>
</dbReference>
<dbReference type="PANTHER" id="PTHR31174">
    <property type="entry name" value="SEED MATURATION FAMILY PROTEIN"/>
    <property type="match status" value="1"/>
</dbReference>
<dbReference type="HOGENOM" id="CLU_108686_0_0_1"/>
<sequence length="221" mass="23755">MSDSEHSQPQPIRSGKVYPPSAADHHQARHMTRLSSSLPPLPGTKTVAPSVSPPRPTTGKRVVTATGGGKMMAKFTVPVLGAEVAEEIDAVTIGEALQVSGMTFRMIQARRPHQHGGGAGRRDARYGAVRLSRVIPGCVAAAMPQATEVNMRHRPDDDFDADWEKINKTTMLRDVVGGATEVLPVNKVATRENTDKVATAAAQNDWRYAGGDRELTRSVQS</sequence>
<evidence type="ECO:0000313" key="2">
    <source>
        <dbReference type="EnsemblPlants" id="OPUNC05G04240.1"/>
    </source>
</evidence>
<dbReference type="eggNOG" id="ENOG502SS8P">
    <property type="taxonomic scope" value="Eukaryota"/>
</dbReference>
<dbReference type="InterPro" id="IPR042971">
    <property type="entry name" value="LEA_SMP"/>
</dbReference>
<dbReference type="AlphaFoldDB" id="A0A0E0KYY6"/>
<dbReference type="PANTHER" id="PTHR31174:SF21">
    <property type="entry name" value="OS12G0626500 PROTEIN"/>
    <property type="match status" value="1"/>
</dbReference>